<reference evidence="2" key="1">
    <citation type="submission" date="2019-12" db="EMBL/GenBank/DDBJ databases">
        <title>Genome sequencing and annotation of Brassica cretica.</title>
        <authorList>
            <person name="Studholme D.J."/>
            <person name="Sarris P."/>
        </authorList>
    </citation>
    <scope>NUCLEOTIDE SEQUENCE</scope>
    <source>
        <strain evidence="2">PFS-109/04</strain>
        <tissue evidence="2">Leaf</tissue>
    </source>
</reference>
<proteinExistence type="predicted"/>
<dbReference type="AlphaFoldDB" id="A0A8S9QNK9"/>
<protein>
    <submittedName>
        <fullName evidence="2">Uncharacterized protein</fullName>
    </submittedName>
</protein>
<gene>
    <name evidence="2" type="ORF">F2Q69_00013935</name>
</gene>
<comment type="caution">
    <text evidence="2">The sequence shown here is derived from an EMBL/GenBank/DDBJ whole genome shotgun (WGS) entry which is preliminary data.</text>
</comment>
<feature type="compositionally biased region" description="Low complexity" evidence="1">
    <location>
        <begin position="1"/>
        <end position="15"/>
    </location>
</feature>
<evidence type="ECO:0000313" key="2">
    <source>
        <dbReference type="EMBL" id="KAF3554656.1"/>
    </source>
</evidence>
<sequence>MSIKPNGKSIISSSDSNDESKTGSNPVQSAVVKANGKMHVSSDDNRELMLFNEVSLGPQETDLRFRLIHFWEARNPLKKTLIGLEMLLIDEQVINPLAFVAVEGDRYSRLRPTGKNQKIHAAYETRRSLHSHQLLRIQKQRESKGGESVSSLIQTIVGDMYIFSNTKIVVKDNSSSTTIGVADSTTRETFNSSMLEDSKTVGGREVKLTFAEEMNKHVYPKVVLHPV</sequence>
<organism evidence="2 3">
    <name type="scientific">Brassica cretica</name>
    <name type="common">Mustard</name>
    <dbReference type="NCBI Taxonomy" id="69181"/>
    <lineage>
        <taxon>Eukaryota</taxon>
        <taxon>Viridiplantae</taxon>
        <taxon>Streptophyta</taxon>
        <taxon>Embryophyta</taxon>
        <taxon>Tracheophyta</taxon>
        <taxon>Spermatophyta</taxon>
        <taxon>Magnoliopsida</taxon>
        <taxon>eudicotyledons</taxon>
        <taxon>Gunneridae</taxon>
        <taxon>Pentapetalae</taxon>
        <taxon>rosids</taxon>
        <taxon>malvids</taxon>
        <taxon>Brassicales</taxon>
        <taxon>Brassicaceae</taxon>
        <taxon>Brassiceae</taxon>
        <taxon>Brassica</taxon>
    </lineage>
</organism>
<feature type="region of interest" description="Disordered" evidence="1">
    <location>
        <begin position="1"/>
        <end position="26"/>
    </location>
</feature>
<evidence type="ECO:0000313" key="3">
    <source>
        <dbReference type="Proteomes" id="UP000712600"/>
    </source>
</evidence>
<dbReference type="EMBL" id="QGKX02000996">
    <property type="protein sequence ID" value="KAF3554656.1"/>
    <property type="molecule type" value="Genomic_DNA"/>
</dbReference>
<evidence type="ECO:0000256" key="1">
    <source>
        <dbReference type="SAM" id="MobiDB-lite"/>
    </source>
</evidence>
<accession>A0A8S9QNK9</accession>
<name>A0A8S9QNK9_BRACR</name>
<dbReference type="Proteomes" id="UP000712600">
    <property type="component" value="Unassembled WGS sequence"/>
</dbReference>